<dbReference type="InterPro" id="IPR029063">
    <property type="entry name" value="SAM-dependent_MTases_sf"/>
</dbReference>
<evidence type="ECO:0000313" key="2">
    <source>
        <dbReference type="EMBL" id="VAV88585.1"/>
    </source>
</evidence>
<dbReference type="CDD" id="cd02440">
    <property type="entry name" value="AdoMet_MTases"/>
    <property type="match status" value="1"/>
</dbReference>
<dbReference type="AlphaFoldDB" id="A0A3B0RZ60"/>
<reference evidence="2" key="1">
    <citation type="submission" date="2018-06" db="EMBL/GenBank/DDBJ databases">
        <authorList>
            <person name="Zhirakovskaya E."/>
        </authorList>
    </citation>
    <scope>NUCLEOTIDE SEQUENCE</scope>
</reference>
<keyword evidence="2" id="KW-0808">Transferase</keyword>
<proteinExistence type="predicted"/>
<evidence type="ECO:0000259" key="1">
    <source>
        <dbReference type="Pfam" id="PF08241"/>
    </source>
</evidence>
<feature type="domain" description="Methyltransferase type 11" evidence="1">
    <location>
        <begin position="38"/>
        <end position="134"/>
    </location>
</feature>
<dbReference type="SUPFAM" id="SSF53335">
    <property type="entry name" value="S-adenosyl-L-methionine-dependent methyltransferases"/>
    <property type="match status" value="1"/>
</dbReference>
<name>A0A3B0RZ60_9ZZZZ</name>
<dbReference type="PANTHER" id="PTHR45036:SF1">
    <property type="entry name" value="METHYLTRANSFERASE LIKE 7A"/>
    <property type="match status" value="1"/>
</dbReference>
<organism evidence="2">
    <name type="scientific">hydrothermal vent metagenome</name>
    <dbReference type="NCBI Taxonomy" id="652676"/>
    <lineage>
        <taxon>unclassified sequences</taxon>
        <taxon>metagenomes</taxon>
        <taxon>ecological metagenomes</taxon>
    </lineage>
</organism>
<keyword evidence="2" id="KW-0489">Methyltransferase</keyword>
<sequence>MGFYNQHIMPKLVNLACSSGQMKKVRSQTIPLAKGDVLEIGFGSGLNLPFYDGSQINRLLALEPEATMRKQAQSRLAEVDFDCQTLDLEAEAIPLDAASMDMVVVTFALCTIPDVNKALSEMRRVIKPGGTLIFAEHGQAPDAGVARWQRRIEPLWKNLGGGCHLTRKPVELISTHGFAVQKVNADYLAKAPKFAGYVSFGTAEAV</sequence>
<dbReference type="PANTHER" id="PTHR45036">
    <property type="entry name" value="METHYLTRANSFERASE LIKE 7B"/>
    <property type="match status" value="1"/>
</dbReference>
<dbReference type="Gene3D" id="3.40.50.150">
    <property type="entry name" value="Vaccinia Virus protein VP39"/>
    <property type="match status" value="1"/>
</dbReference>
<protein>
    <submittedName>
        <fullName evidence="2">SAM-dependent methyltransferase PA0798 (UbiE paralog)</fullName>
    </submittedName>
</protein>
<dbReference type="Pfam" id="PF08241">
    <property type="entry name" value="Methyltransf_11"/>
    <property type="match status" value="1"/>
</dbReference>
<dbReference type="GO" id="GO:0008757">
    <property type="term" value="F:S-adenosylmethionine-dependent methyltransferase activity"/>
    <property type="evidence" value="ECO:0007669"/>
    <property type="project" value="InterPro"/>
</dbReference>
<dbReference type="EMBL" id="UOEE01000070">
    <property type="protein sequence ID" value="VAV88585.1"/>
    <property type="molecule type" value="Genomic_DNA"/>
</dbReference>
<dbReference type="InterPro" id="IPR013216">
    <property type="entry name" value="Methyltransf_11"/>
</dbReference>
<dbReference type="GO" id="GO:0032259">
    <property type="term" value="P:methylation"/>
    <property type="evidence" value="ECO:0007669"/>
    <property type="project" value="UniProtKB-KW"/>
</dbReference>
<accession>A0A3B0RZ60</accession>
<gene>
    <name evidence="2" type="ORF">MNBD_ALPHA06-1049</name>
</gene>
<dbReference type="InterPro" id="IPR052356">
    <property type="entry name" value="Thiol_S-MT"/>
</dbReference>